<dbReference type="GO" id="GO:0003700">
    <property type="term" value="F:DNA-binding transcription factor activity"/>
    <property type="evidence" value="ECO:0007669"/>
    <property type="project" value="InterPro"/>
</dbReference>
<dbReference type="Gene3D" id="1.10.10.60">
    <property type="entry name" value="Homeodomain-like"/>
    <property type="match status" value="2"/>
</dbReference>
<dbReference type="InterPro" id="IPR018060">
    <property type="entry name" value="HTH_AraC"/>
</dbReference>
<dbReference type="SUPFAM" id="SSF46689">
    <property type="entry name" value="Homeodomain-like"/>
    <property type="match status" value="2"/>
</dbReference>
<keyword evidence="4" id="KW-1133">Transmembrane helix</keyword>
<keyword evidence="4" id="KW-0472">Membrane</keyword>
<protein>
    <submittedName>
        <fullName evidence="6">Helix-turn-helix domain-containing protein</fullName>
    </submittedName>
</protein>
<evidence type="ECO:0000259" key="5">
    <source>
        <dbReference type="PROSITE" id="PS01124"/>
    </source>
</evidence>
<dbReference type="EMBL" id="JAPDIA010000009">
    <property type="protein sequence ID" value="MDG0813862.1"/>
    <property type="molecule type" value="Genomic_DNA"/>
</dbReference>
<keyword evidence="3" id="KW-0804">Transcription</keyword>
<keyword evidence="4" id="KW-0812">Transmembrane</keyword>
<evidence type="ECO:0000256" key="4">
    <source>
        <dbReference type="SAM" id="Phobius"/>
    </source>
</evidence>
<gene>
    <name evidence="6" type="ORF">OMP40_34710</name>
</gene>
<dbReference type="GO" id="GO:0043565">
    <property type="term" value="F:sequence-specific DNA binding"/>
    <property type="evidence" value="ECO:0007669"/>
    <property type="project" value="InterPro"/>
</dbReference>
<feature type="transmembrane region" description="Helical" evidence="4">
    <location>
        <begin position="12"/>
        <end position="32"/>
    </location>
</feature>
<evidence type="ECO:0000256" key="2">
    <source>
        <dbReference type="ARBA" id="ARBA00023125"/>
    </source>
</evidence>
<evidence type="ECO:0000256" key="3">
    <source>
        <dbReference type="ARBA" id="ARBA00023163"/>
    </source>
</evidence>
<dbReference type="AlphaFoldDB" id="A0A9X4L5I6"/>
<organism evidence="6 7">
    <name type="scientific">Cohnella rhizosphaerae</name>
    <dbReference type="NCBI Taxonomy" id="1457232"/>
    <lineage>
        <taxon>Bacteria</taxon>
        <taxon>Bacillati</taxon>
        <taxon>Bacillota</taxon>
        <taxon>Bacilli</taxon>
        <taxon>Bacillales</taxon>
        <taxon>Paenibacillaceae</taxon>
        <taxon>Cohnella</taxon>
    </lineage>
</organism>
<dbReference type="Proteomes" id="UP001153404">
    <property type="component" value="Unassembled WGS sequence"/>
</dbReference>
<dbReference type="RefSeq" id="WP_277538310.1">
    <property type="nucleotide sequence ID" value="NZ_JAPDIA010000009.1"/>
</dbReference>
<dbReference type="InterPro" id="IPR009057">
    <property type="entry name" value="Homeodomain-like_sf"/>
</dbReference>
<accession>A0A9X4L5I6</accession>
<keyword evidence="1" id="KW-0805">Transcription regulation</keyword>
<keyword evidence="2" id="KW-0238">DNA-binding</keyword>
<feature type="domain" description="HTH araC/xylS-type" evidence="5">
    <location>
        <begin position="663"/>
        <end position="761"/>
    </location>
</feature>
<comment type="caution">
    <text evidence="6">The sequence shown here is derived from an EMBL/GenBank/DDBJ whole genome shotgun (WGS) entry which is preliminary data.</text>
</comment>
<dbReference type="PANTHER" id="PTHR43280:SF10">
    <property type="entry name" value="REGULATORY PROTEIN POCR"/>
    <property type="match status" value="1"/>
</dbReference>
<proteinExistence type="predicted"/>
<name>A0A9X4L5I6_9BACL</name>
<keyword evidence="7" id="KW-1185">Reference proteome</keyword>
<dbReference type="PANTHER" id="PTHR43280">
    <property type="entry name" value="ARAC-FAMILY TRANSCRIPTIONAL REGULATOR"/>
    <property type="match status" value="1"/>
</dbReference>
<dbReference type="SMART" id="SM00342">
    <property type="entry name" value="HTH_ARAC"/>
    <property type="match status" value="1"/>
</dbReference>
<sequence>MRIRASSKWVTHTLLLSIVPVMLFGAFIYLMGSRIVQDEIHRSSMESLSQVRHQVESDMVNIEQMTNQIALQSDMIAVMNVQNETTLGAFPRTNAVRNLLSQIKNVTDTIHSIYFYHIGQQIVVSHDIVSDVHERRTFKDSSWLDNVDSMIASRRTRTWVSPREMVSLNGEATFTLTHIRLLPMLYKEPKAAIVVNMKPDFLQRTISRFPLNAHGKLLVMNEEGRLIAQFPDENGKDGSNETFLREMSLSSQEDVRTVRVGKHFLSVLQSEKNGWTYAIAVPANVPRQQVEGFKRMIVAISTLLCLLAVYSAYFTHSKFQRSIRSILDRLSSARPAGQTQLQGDGIAVMEEGINRLLSTVQEGQSKRDLHLSLLRSYYLQALIHGNAVDMSRLANELDRSEMFPLGKLCVMIAQMDESGHSAFLKDRELFLFAVSNIGIELNKLQEQDGATFRIETVITDRHAVLIVNYDQDPEASKLPVTLADRLRSVVKQILKHTVTIGVGTGVDSAHNLAYSYRDALQALQMNMASAYDEVLPYANMTLVAQKLVHYPAAEEQELLNALRSRNGALAERSLKAFREELDGEHASLQMTKTFYLQLLVAVVRFVQEYEEDPAAVFGDNPYESFFRMQSVSQIDNWFRVWPLRPILAYMDAVKRRNTDTIVRQTVELIHERYASDLSLQLAADNMGISASYLSKLFKEELGETFIDYVTRIRLEKAQNMLVETELTMQQIAEAIGYTSVQQMFRVFKKKLGMTPGEYRESAADPKSE</sequence>
<dbReference type="Pfam" id="PF12833">
    <property type="entry name" value="HTH_18"/>
    <property type="match status" value="1"/>
</dbReference>
<dbReference type="InterPro" id="IPR041522">
    <property type="entry name" value="CdaR_GGDEF"/>
</dbReference>
<dbReference type="PROSITE" id="PS01124">
    <property type="entry name" value="HTH_ARAC_FAMILY_2"/>
    <property type="match status" value="1"/>
</dbReference>
<dbReference type="Pfam" id="PF17853">
    <property type="entry name" value="GGDEF_2"/>
    <property type="match status" value="1"/>
</dbReference>
<evidence type="ECO:0000256" key="1">
    <source>
        <dbReference type="ARBA" id="ARBA00023015"/>
    </source>
</evidence>
<feature type="transmembrane region" description="Helical" evidence="4">
    <location>
        <begin position="296"/>
        <end position="314"/>
    </location>
</feature>
<evidence type="ECO:0000313" key="6">
    <source>
        <dbReference type="EMBL" id="MDG0813862.1"/>
    </source>
</evidence>
<reference evidence="6" key="1">
    <citation type="submission" date="2022-10" db="EMBL/GenBank/DDBJ databases">
        <title>Comparative genomic analysis of Cohnella hashimotonis sp. nov., isolated from the International Space Station.</title>
        <authorList>
            <person name="Simpson A."/>
            <person name="Venkateswaran K."/>
        </authorList>
    </citation>
    <scope>NUCLEOTIDE SEQUENCE</scope>
    <source>
        <strain evidence="6">DSM 28161</strain>
    </source>
</reference>
<evidence type="ECO:0000313" key="7">
    <source>
        <dbReference type="Proteomes" id="UP001153404"/>
    </source>
</evidence>